<comment type="caution">
    <text evidence="1">The sequence shown here is derived from an EMBL/GenBank/DDBJ whole genome shotgun (WGS) entry which is preliminary data.</text>
</comment>
<dbReference type="AlphaFoldDB" id="A0A100WSW5"/>
<accession>A0A100WSW5</accession>
<dbReference type="RefSeq" id="WP_061264147.1">
    <property type="nucleotide sequence ID" value="NZ_BCSZ01000033.1"/>
</dbReference>
<reference evidence="2" key="2">
    <citation type="submission" date="2016-02" db="EMBL/GenBank/DDBJ databases">
        <title>Draft genome sequence of five rapidly growing Mycobacterium species.</title>
        <authorList>
            <person name="Katahira K."/>
            <person name="Gotou Y."/>
            <person name="Iida K."/>
            <person name="Ogura Y."/>
            <person name="Hayashi T."/>
        </authorList>
    </citation>
    <scope>NUCLEOTIDE SEQUENCE [LARGE SCALE GENOMIC DNA]</scope>
    <source>
        <strain evidence="2">JCM6368</strain>
    </source>
</reference>
<name>A0A100WSW5_MYCFO</name>
<proteinExistence type="predicted"/>
<evidence type="ECO:0000313" key="2">
    <source>
        <dbReference type="Proteomes" id="UP000069705"/>
    </source>
</evidence>
<dbReference type="EMBL" id="BCSZ01000033">
    <property type="protein sequence ID" value="GAT03464.1"/>
    <property type="molecule type" value="Genomic_DNA"/>
</dbReference>
<reference evidence="1 2" key="1">
    <citation type="journal article" date="2016" name="Genome Announc.">
        <title>Draft Genome Sequences of Five Rapidly Growing Mycobacterium Species, M. thermoresistibile, M. fortuitum subsp. acetamidolyticum, M. canariasense, M. brisbanense, and M. novocastrense.</title>
        <authorList>
            <person name="Katahira K."/>
            <person name="Ogura Y."/>
            <person name="Gotoh Y."/>
            <person name="Hayashi T."/>
        </authorList>
    </citation>
    <scope>NUCLEOTIDE SEQUENCE [LARGE SCALE GENOMIC DNA]</scope>
    <source>
        <strain evidence="1 2">JCM6368</strain>
    </source>
</reference>
<sequence length="143" mass="14187">MTLRNDWGIDDWFSADDQNDVANAINQNTTDIAAAAAALAGKADKTTTITAGTGLTGGGTLAANRTLAADFGTAAGKVCEGNDSRLSDARTPTAHTHIIANVTGLQAALDGKIAGSGSATGLWMGTTLPGSGTAGVLYVVPPA</sequence>
<evidence type="ECO:0000313" key="1">
    <source>
        <dbReference type="EMBL" id="GAT03464.1"/>
    </source>
</evidence>
<organism evidence="1 2">
    <name type="scientific">Mycolicibacterium fortuitum subsp. acetamidolyticum</name>
    <dbReference type="NCBI Taxonomy" id="144550"/>
    <lineage>
        <taxon>Bacteria</taxon>
        <taxon>Bacillati</taxon>
        <taxon>Actinomycetota</taxon>
        <taxon>Actinomycetes</taxon>
        <taxon>Mycobacteriales</taxon>
        <taxon>Mycobacteriaceae</taxon>
        <taxon>Mycolicibacterium</taxon>
    </lineage>
</organism>
<protein>
    <submittedName>
        <fullName evidence="1">Uncharacterized protein</fullName>
    </submittedName>
</protein>
<gene>
    <name evidence="1" type="ORF">RMCFA_3576</name>
</gene>
<dbReference type="Proteomes" id="UP000069705">
    <property type="component" value="Unassembled WGS sequence"/>
</dbReference>